<gene>
    <name evidence="2" type="ORF">FC695_35280</name>
</gene>
<dbReference type="InterPro" id="IPR012433">
    <property type="entry name" value="Imm11"/>
</dbReference>
<dbReference type="EMBL" id="SZOH01003596">
    <property type="protein sequence ID" value="TKI89870.1"/>
    <property type="molecule type" value="Genomic_DNA"/>
</dbReference>
<protein>
    <recommendedName>
        <fullName evidence="1">Immunity MXAN-0049 protein domain-containing protein</fullName>
    </recommendedName>
</protein>
<organism evidence="2 3">
    <name type="scientific">Bacillus cereus</name>
    <dbReference type="NCBI Taxonomy" id="1396"/>
    <lineage>
        <taxon>Bacteria</taxon>
        <taxon>Bacillati</taxon>
        <taxon>Bacillota</taxon>
        <taxon>Bacilli</taxon>
        <taxon>Bacillales</taxon>
        <taxon>Bacillaceae</taxon>
        <taxon>Bacillus</taxon>
        <taxon>Bacillus cereus group</taxon>
    </lineage>
</organism>
<sequence length="109" mass="12243">EEDHKKYIDGKINSITYLTNSWGKIYIECIEGDNHSDFPKFWGGTGTPMISEKAKQVLEPLIGDNVEFLPLLRNSTSEVYYLVHVLNVLDAIDGDKAIFKKLITGLIVG</sequence>
<dbReference type="Pfam" id="PF07791">
    <property type="entry name" value="Imm11"/>
    <property type="match status" value="1"/>
</dbReference>
<evidence type="ECO:0000313" key="2">
    <source>
        <dbReference type="EMBL" id="TKI89870.1"/>
    </source>
</evidence>
<feature type="non-terminal residue" evidence="2">
    <location>
        <position position="1"/>
    </location>
</feature>
<feature type="non-terminal residue" evidence="2">
    <location>
        <position position="109"/>
    </location>
</feature>
<dbReference type="Proteomes" id="UP000308444">
    <property type="component" value="Unassembled WGS sequence"/>
</dbReference>
<proteinExistence type="predicted"/>
<accession>A0A9X9F2A9</accession>
<name>A0A9X9F2A9_BACCE</name>
<evidence type="ECO:0000259" key="1">
    <source>
        <dbReference type="Pfam" id="PF07791"/>
    </source>
</evidence>
<reference evidence="2 3" key="1">
    <citation type="journal article" date="2019" name="Environ. Microbiol.">
        <title>An active ?-lactamase is a part of an orchestrated cell wall stress resistance network of Bacillus subtilis and related rhizosphere species.</title>
        <authorList>
            <person name="Bucher T."/>
            <person name="Keren-Paz A."/>
            <person name="Hausser J."/>
            <person name="Olender T."/>
            <person name="Cytryn E."/>
            <person name="Kolodkin-Gal I."/>
        </authorList>
    </citation>
    <scope>NUCLEOTIDE SEQUENCE [LARGE SCALE GENOMIC DNA]</scope>
    <source>
        <strain evidence="2 3">I32</strain>
    </source>
</reference>
<feature type="domain" description="Immunity MXAN-0049 protein" evidence="1">
    <location>
        <begin position="41"/>
        <end position="100"/>
    </location>
</feature>
<evidence type="ECO:0000313" key="3">
    <source>
        <dbReference type="Proteomes" id="UP000308444"/>
    </source>
</evidence>
<dbReference type="AlphaFoldDB" id="A0A9X9F2A9"/>
<comment type="caution">
    <text evidence="2">The sequence shown here is derived from an EMBL/GenBank/DDBJ whole genome shotgun (WGS) entry which is preliminary data.</text>
</comment>